<evidence type="ECO:0000313" key="4">
    <source>
        <dbReference type="EMBL" id="PCH39388.1"/>
    </source>
</evidence>
<evidence type="ECO:0000313" key="5">
    <source>
        <dbReference type="Proteomes" id="UP000218811"/>
    </source>
</evidence>
<dbReference type="Pfam" id="PF11951">
    <property type="entry name" value="Fungal_trans_2"/>
    <property type="match status" value="1"/>
</dbReference>
<accession>A0A2H3JNT1</accession>
<sequence>MADHTNTSRSPASAEASPSSDISSGTPSSNASPVSAPPSLYMDMARPSAEPESSGMQIPAAAAPHAHADVTRSPSAGKGGCWWVPVVLCVSAHADRPSRRTCRLRRKVRAITDRRLSRLTRRQKCDEERDAADGACKTCRRLSIECLGWGAKRPDWMRVRTPRACASAADPPQDKEKVAAYKASIKDQLTRAGLIRGQPRSTYIHAVHSPPGVAGPGPSSLAHYPHPHAHDGRYAHPPVRSWTSPPPRNASGSVHAIPGGSVSERTSPTNLHLPFHHNQAMDPLSSFHSQTYGAYSPASVSPTIPADEHARFEQPPFPAPSPAVTHEELMMYYFECVRKGQYVFAGNSLTNLLYNIVAAEPTGAVANTVGALASHHLTRARIVAQGLDPATAQEMPLTKQYYESAWFQLVQNKQMHGQYTETDAVAAVQLVSFSLFSGAWRDWGAELEVACDWLAQTRIHEEQNPKMTLLSMTPVARFAAKATMWIDVLSSITYMQPPRFLSLYRRLFGGSAGGFWANTRQEELRMDPLTGCPDEALLALAEISALAHWKAAEQRMGSLSVRELMRRGDQIEKALIAQRAVPRVHGEGSRTPLDQHLSAALVGGLPAVPDVVSREEASGLVGEIFCESALLYLHTVLSDPYPGVPEVSSSVTNLVTLLGQLNPSEYDRALVFPLFLMGCMTDDVAVHDAVRQRLLRLDDKFGNIHQVVHQLDRVWHYRIASAQRGLSEPVRWRESLHHQMAHIVLL</sequence>
<feature type="region of interest" description="Disordered" evidence="3">
    <location>
        <begin position="1"/>
        <end position="71"/>
    </location>
</feature>
<dbReference type="PANTHER" id="PTHR37534">
    <property type="entry name" value="TRANSCRIPTIONAL ACTIVATOR PROTEIN UGA3"/>
    <property type="match status" value="1"/>
</dbReference>
<comment type="subcellular location">
    <subcellularLocation>
        <location evidence="1">Nucleus</location>
    </subcellularLocation>
</comment>
<dbReference type="AlphaFoldDB" id="A0A2H3JNT1"/>
<reference evidence="4 5" key="1">
    <citation type="journal article" date="2012" name="Science">
        <title>The Paleozoic origin of enzymatic lignin decomposition reconstructed from 31 fungal genomes.</title>
        <authorList>
            <person name="Floudas D."/>
            <person name="Binder M."/>
            <person name="Riley R."/>
            <person name="Barry K."/>
            <person name="Blanchette R.A."/>
            <person name="Henrissat B."/>
            <person name="Martinez A.T."/>
            <person name="Otillar R."/>
            <person name="Spatafora J.W."/>
            <person name="Yadav J.S."/>
            <person name="Aerts A."/>
            <person name="Benoit I."/>
            <person name="Boyd A."/>
            <person name="Carlson A."/>
            <person name="Copeland A."/>
            <person name="Coutinho P.M."/>
            <person name="de Vries R.P."/>
            <person name="Ferreira P."/>
            <person name="Findley K."/>
            <person name="Foster B."/>
            <person name="Gaskell J."/>
            <person name="Glotzer D."/>
            <person name="Gorecki P."/>
            <person name="Heitman J."/>
            <person name="Hesse C."/>
            <person name="Hori C."/>
            <person name="Igarashi K."/>
            <person name="Jurgens J.A."/>
            <person name="Kallen N."/>
            <person name="Kersten P."/>
            <person name="Kohler A."/>
            <person name="Kuees U."/>
            <person name="Kumar T.K.A."/>
            <person name="Kuo A."/>
            <person name="LaButti K."/>
            <person name="Larrondo L.F."/>
            <person name="Lindquist E."/>
            <person name="Ling A."/>
            <person name="Lombard V."/>
            <person name="Lucas S."/>
            <person name="Lundell T."/>
            <person name="Martin R."/>
            <person name="McLaughlin D.J."/>
            <person name="Morgenstern I."/>
            <person name="Morin E."/>
            <person name="Murat C."/>
            <person name="Nagy L.G."/>
            <person name="Nolan M."/>
            <person name="Ohm R.A."/>
            <person name="Patyshakuliyeva A."/>
            <person name="Rokas A."/>
            <person name="Ruiz-Duenas F.J."/>
            <person name="Sabat G."/>
            <person name="Salamov A."/>
            <person name="Samejima M."/>
            <person name="Schmutz J."/>
            <person name="Slot J.C."/>
            <person name="St John F."/>
            <person name="Stenlid J."/>
            <person name="Sun H."/>
            <person name="Sun S."/>
            <person name="Syed K."/>
            <person name="Tsang A."/>
            <person name="Wiebenga A."/>
            <person name="Young D."/>
            <person name="Pisabarro A."/>
            <person name="Eastwood D.C."/>
            <person name="Martin F."/>
            <person name="Cullen D."/>
            <person name="Grigoriev I.V."/>
            <person name="Hibbett D.S."/>
        </authorList>
    </citation>
    <scope>NUCLEOTIDE SEQUENCE [LARGE SCALE GENOMIC DNA]</scope>
    <source>
        <strain evidence="4 5">MD-104</strain>
    </source>
</reference>
<protein>
    <recommendedName>
        <fullName evidence="6">Zn(2)-C6 fungal-type domain-containing protein</fullName>
    </recommendedName>
</protein>
<organism evidence="4 5">
    <name type="scientific">Wolfiporia cocos (strain MD-104)</name>
    <name type="common">Brown rot fungus</name>
    <dbReference type="NCBI Taxonomy" id="742152"/>
    <lineage>
        <taxon>Eukaryota</taxon>
        <taxon>Fungi</taxon>
        <taxon>Dikarya</taxon>
        <taxon>Basidiomycota</taxon>
        <taxon>Agaricomycotina</taxon>
        <taxon>Agaricomycetes</taxon>
        <taxon>Polyporales</taxon>
        <taxon>Phaeolaceae</taxon>
        <taxon>Wolfiporia</taxon>
    </lineage>
</organism>
<evidence type="ECO:0000256" key="1">
    <source>
        <dbReference type="ARBA" id="ARBA00004123"/>
    </source>
</evidence>
<evidence type="ECO:0008006" key="6">
    <source>
        <dbReference type="Google" id="ProtNLM"/>
    </source>
</evidence>
<proteinExistence type="predicted"/>
<gene>
    <name evidence="4" type="ORF">WOLCODRAFT_29530</name>
</gene>
<dbReference type="OMA" id="LNGCWTC"/>
<dbReference type="EMBL" id="KB467987">
    <property type="protein sequence ID" value="PCH39388.1"/>
    <property type="molecule type" value="Genomic_DNA"/>
</dbReference>
<dbReference type="InterPro" id="IPR021858">
    <property type="entry name" value="Fun_TF"/>
</dbReference>
<keyword evidence="5" id="KW-1185">Reference proteome</keyword>
<dbReference type="GO" id="GO:0005634">
    <property type="term" value="C:nucleus"/>
    <property type="evidence" value="ECO:0007669"/>
    <property type="project" value="UniProtKB-SubCell"/>
</dbReference>
<name>A0A2H3JNT1_WOLCO</name>
<evidence type="ECO:0000256" key="2">
    <source>
        <dbReference type="ARBA" id="ARBA00023242"/>
    </source>
</evidence>
<keyword evidence="2" id="KW-0539">Nucleus</keyword>
<feature type="compositionally biased region" description="Low complexity" evidence="3">
    <location>
        <begin position="8"/>
        <end position="39"/>
    </location>
</feature>
<dbReference type="Proteomes" id="UP000218811">
    <property type="component" value="Unassembled WGS sequence"/>
</dbReference>
<dbReference type="OrthoDB" id="5419315at2759"/>
<evidence type="ECO:0000256" key="3">
    <source>
        <dbReference type="SAM" id="MobiDB-lite"/>
    </source>
</evidence>
<dbReference type="PANTHER" id="PTHR37534:SF46">
    <property type="entry name" value="ZN(II)2CYS6 TRANSCRIPTION FACTOR (EUROFUNG)"/>
    <property type="match status" value="1"/>
</dbReference>
<dbReference type="STRING" id="742152.A0A2H3JNT1"/>